<evidence type="ECO:0000313" key="2">
    <source>
        <dbReference type="EMBL" id="ADX71851.1"/>
    </source>
</evidence>
<dbReference type="EMBL" id="CP002379">
    <property type="protein sequence ID" value="ADX71851.1"/>
    <property type="molecule type" value="Genomic_DNA"/>
</dbReference>
<dbReference type="InterPro" id="IPR001584">
    <property type="entry name" value="Integrase_cat-core"/>
</dbReference>
<evidence type="ECO:0000313" key="3">
    <source>
        <dbReference type="Proteomes" id="UP000008639"/>
    </source>
</evidence>
<gene>
    <name evidence="2" type="ordered locus">Asphe3_06420</name>
</gene>
<protein>
    <submittedName>
        <fullName evidence="2">Integrase family protein</fullName>
    </submittedName>
</protein>
<reference evidence="2 3" key="1">
    <citation type="journal article" date="2011" name="Stand. Genomic Sci.">
        <title>Complete genome sequence of Arthrobacter phenanthrenivorans type strain (Sphe3).</title>
        <authorList>
            <person name="Kallimanis A."/>
            <person name="Labutti K.M."/>
            <person name="Lapidus A."/>
            <person name="Clum A."/>
            <person name="Lykidis A."/>
            <person name="Mavromatis K."/>
            <person name="Pagani I."/>
            <person name="Liolios K."/>
            <person name="Ivanova N."/>
            <person name="Goodwin L."/>
            <person name="Pitluck S."/>
            <person name="Chen A."/>
            <person name="Palaniappan K."/>
            <person name="Markowitz V."/>
            <person name="Bristow J."/>
            <person name="Velentzas A.D."/>
            <person name="Perisynakis A."/>
            <person name="Ouzounis C.C."/>
            <person name="Kyrpides N.C."/>
            <person name="Koukkou A.I."/>
            <person name="Drainas C."/>
        </authorList>
    </citation>
    <scope>NUCLEOTIDE SEQUENCE [LARGE SCALE GENOMIC DNA]</scope>
    <source>
        <strain evidence="3">DSM 18606 / JCM 16027 / LMG 23796 / Sphe3</strain>
    </source>
</reference>
<dbReference type="eggNOG" id="COG2801">
    <property type="taxonomic scope" value="Bacteria"/>
</dbReference>
<dbReference type="GO" id="GO:0003676">
    <property type="term" value="F:nucleic acid binding"/>
    <property type="evidence" value="ECO:0007669"/>
    <property type="project" value="InterPro"/>
</dbReference>
<dbReference type="SUPFAM" id="SSF53098">
    <property type="entry name" value="Ribonuclease H-like"/>
    <property type="match status" value="1"/>
</dbReference>
<organism evidence="2 3">
    <name type="scientific">Pseudarthrobacter phenanthrenivorans (strain DSM 18606 / JCM 16027 / LMG 23796 / Sphe3)</name>
    <name type="common">Arthrobacter phenanthrenivorans</name>
    <dbReference type="NCBI Taxonomy" id="930171"/>
    <lineage>
        <taxon>Bacteria</taxon>
        <taxon>Bacillati</taxon>
        <taxon>Actinomycetota</taxon>
        <taxon>Actinomycetes</taxon>
        <taxon>Micrococcales</taxon>
        <taxon>Micrococcaceae</taxon>
        <taxon>Pseudarthrobacter</taxon>
    </lineage>
</organism>
<dbReference type="AlphaFoldDB" id="F0MBG9"/>
<dbReference type="HOGENOM" id="CLU_027402_41_9_11"/>
<accession>F0MBG9</accession>
<name>F0MBG9_PSEPM</name>
<dbReference type="Pfam" id="PF13333">
    <property type="entry name" value="rve_2"/>
    <property type="match status" value="1"/>
</dbReference>
<dbReference type="KEGG" id="apn:Asphe3_06420"/>
<dbReference type="STRING" id="930171.Asphe3_06420"/>
<evidence type="ECO:0000259" key="1">
    <source>
        <dbReference type="Pfam" id="PF13333"/>
    </source>
</evidence>
<sequence length="60" mass="7072">MMENFFGHLKEELFHRVRFISTDALATALNEYIHWYNNERISTKLKGLSPVQYRAQTLAA</sequence>
<proteinExistence type="predicted"/>
<feature type="domain" description="Integrase catalytic" evidence="1">
    <location>
        <begin position="3"/>
        <end position="58"/>
    </location>
</feature>
<dbReference type="InterPro" id="IPR036397">
    <property type="entry name" value="RNaseH_sf"/>
</dbReference>
<dbReference type="GO" id="GO:0015074">
    <property type="term" value="P:DNA integration"/>
    <property type="evidence" value="ECO:0007669"/>
    <property type="project" value="InterPro"/>
</dbReference>
<dbReference type="InterPro" id="IPR012337">
    <property type="entry name" value="RNaseH-like_sf"/>
</dbReference>
<dbReference type="Gene3D" id="3.30.420.10">
    <property type="entry name" value="Ribonuclease H-like superfamily/Ribonuclease H"/>
    <property type="match status" value="1"/>
</dbReference>
<dbReference type="Proteomes" id="UP000008639">
    <property type="component" value="Chromosome"/>
</dbReference>